<dbReference type="AlphaFoldDB" id="A0A7C8IY82"/>
<keyword evidence="4" id="KW-1185">Reference proteome</keyword>
<evidence type="ECO:0000256" key="1">
    <source>
        <dbReference type="ARBA" id="ARBA00006336"/>
    </source>
</evidence>
<dbReference type="OrthoDB" id="167809at2759"/>
<reference evidence="3 4" key="1">
    <citation type="submission" date="2019-12" db="EMBL/GenBank/DDBJ databases">
        <title>Draft genome sequence of the ascomycete Xylaria multiplex DSM 110363.</title>
        <authorList>
            <person name="Buettner E."/>
            <person name="Kellner H."/>
        </authorList>
    </citation>
    <scope>NUCLEOTIDE SEQUENCE [LARGE SCALE GENOMIC DNA]</scope>
    <source>
        <strain evidence="3 4">DSM 110363</strain>
    </source>
</reference>
<evidence type="ECO:0000313" key="3">
    <source>
        <dbReference type="EMBL" id="KAF2973480.1"/>
    </source>
</evidence>
<feature type="domain" description="Isochorismatase-like" evidence="2">
    <location>
        <begin position="14"/>
        <end position="165"/>
    </location>
</feature>
<organism evidence="3 4">
    <name type="scientific">Xylaria multiplex</name>
    <dbReference type="NCBI Taxonomy" id="323545"/>
    <lineage>
        <taxon>Eukaryota</taxon>
        <taxon>Fungi</taxon>
        <taxon>Dikarya</taxon>
        <taxon>Ascomycota</taxon>
        <taxon>Pezizomycotina</taxon>
        <taxon>Sordariomycetes</taxon>
        <taxon>Xylariomycetidae</taxon>
        <taxon>Xylariales</taxon>
        <taxon>Xylariaceae</taxon>
        <taxon>Xylaria</taxon>
    </lineage>
</organism>
<dbReference type="PANTHER" id="PTHR43559:SF3">
    <property type="entry name" value="HYDROLASE YCAC-RELATED"/>
    <property type="match status" value="1"/>
</dbReference>
<dbReference type="InterPro" id="IPR053152">
    <property type="entry name" value="Hydrolase_YcaC-like"/>
</dbReference>
<sequence length="221" mass="24310">MGAFKYERLNKSDAALIILDTQEGLFSLVRDYDATQFRNAIYAHAELGKIFNLPVIISTSTETGPNGPTPNEFLQMYPDVKVVKRQGEVNAWDNEEFVNAVKATGKSQIILAGILTDVCTAFLALSLRDAGYGVWANHEASGATTIDIRENANDRMRAAGVQVVSFFAVVGELMRDWRNTPGAAELFPVFDRFFPAYGMVARGHREAVHKGTILPGQDILP</sequence>
<dbReference type="InParanoid" id="A0A7C8IY82"/>
<comment type="caution">
    <text evidence="3">The sequence shown here is derived from an EMBL/GenBank/DDBJ whole genome shotgun (WGS) entry which is preliminary data.</text>
</comment>
<dbReference type="PANTHER" id="PTHR43559">
    <property type="entry name" value="HYDROLASE YCAC-RELATED"/>
    <property type="match status" value="1"/>
</dbReference>
<proteinExistence type="inferred from homology"/>
<comment type="similarity">
    <text evidence="1">Belongs to the isochorismatase family.</text>
</comment>
<protein>
    <recommendedName>
        <fullName evidence="2">Isochorismatase-like domain-containing protein</fullName>
    </recommendedName>
</protein>
<dbReference type="Proteomes" id="UP000481858">
    <property type="component" value="Unassembled WGS sequence"/>
</dbReference>
<dbReference type="EMBL" id="WUBL01000001">
    <property type="protein sequence ID" value="KAF2973480.1"/>
    <property type="molecule type" value="Genomic_DNA"/>
</dbReference>
<dbReference type="InterPro" id="IPR000868">
    <property type="entry name" value="Isochorismatase-like_dom"/>
</dbReference>
<evidence type="ECO:0000313" key="4">
    <source>
        <dbReference type="Proteomes" id="UP000481858"/>
    </source>
</evidence>
<accession>A0A7C8IY82</accession>
<dbReference type="SUPFAM" id="SSF52499">
    <property type="entry name" value="Isochorismatase-like hydrolases"/>
    <property type="match status" value="1"/>
</dbReference>
<gene>
    <name evidence="3" type="ORF">GQX73_g34</name>
</gene>
<dbReference type="Pfam" id="PF00857">
    <property type="entry name" value="Isochorismatase"/>
    <property type="match status" value="1"/>
</dbReference>
<evidence type="ECO:0000259" key="2">
    <source>
        <dbReference type="Pfam" id="PF00857"/>
    </source>
</evidence>
<dbReference type="InterPro" id="IPR036380">
    <property type="entry name" value="Isochorismatase-like_sf"/>
</dbReference>
<dbReference type="Gene3D" id="3.40.50.850">
    <property type="entry name" value="Isochorismatase-like"/>
    <property type="match status" value="1"/>
</dbReference>
<name>A0A7C8IY82_9PEZI</name>